<dbReference type="PANTHER" id="PTHR34190:SF10">
    <property type="entry name" value="TERNARY COMPLEX FACTOR MIP1 LEUCINE-ZIPPER DOMAIN-CONTAINING PROTEIN"/>
    <property type="match status" value="1"/>
</dbReference>
<dbReference type="AlphaFoldDB" id="A0AAE1SDU0"/>
<comment type="caution">
    <text evidence="2">The sequence shown here is derived from an EMBL/GenBank/DDBJ whole genome shotgun (WGS) entry which is preliminary data.</text>
</comment>
<dbReference type="Proteomes" id="UP001291623">
    <property type="component" value="Unassembled WGS sequence"/>
</dbReference>
<reference evidence="2" key="1">
    <citation type="submission" date="2023-12" db="EMBL/GenBank/DDBJ databases">
        <title>Genome assembly of Anisodus tanguticus.</title>
        <authorList>
            <person name="Wang Y.-J."/>
        </authorList>
    </citation>
    <scope>NUCLEOTIDE SEQUENCE</scope>
    <source>
        <strain evidence="2">KB-2021</strain>
        <tissue evidence="2">Leaf</tissue>
    </source>
</reference>
<feature type="compositionally biased region" description="Basic and acidic residues" evidence="1">
    <location>
        <begin position="116"/>
        <end position="132"/>
    </location>
</feature>
<organism evidence="2 3">
    <name type="scientific">Anisodus tanguticus</name>
    <dbReference type="NCBI Taxonomy" id="243964"/>
    <lineage>
        <taxon>Eukaryota</taxon>
        <taxon>Viridiplantae</taxon>
        <taxon>Streptophyta</taxon>
        <taxon>Embryophyta</taxon>
        <taxon>Tracheophyta</taxon>
        <taxon>Spermatophyta</taxon>
        <taxon>Magnoliopsida</taxon>
        <taxon>eudicotyledons</taxon>
        <taxon>Gunneridae</taxon>
        <taxon>Pentapetalae</taxon>
        <taxon>asterids</taxon>
        <taxon>lamiids</taxon>
        <taxon>Solanales</taxon>
        <taxon>Solanaceae</taxon>
        <taxon>Solanoideae</taxon>
        <taxon>Hyoscyameae</taxon>
        <taxon>Anisodus</taxon>
    </lineage>
</organism>
<dbReference type="EMBL" id="JAVYJV010000006">
    <property type="protein sequence ID" value="KAK4368250.1"/>
    <property type="molecule type" value="Genomic_DNA"/>
</dbReference>
<sequence length="190" mass="21834">MKQQENKELASSLPVLPRLDRLDFLLQILEEKHELSGKHFRADTHVVKKGAEEVEDEYCKTQTVSLSSALEEVHHKGTLIERLTALENRVLQLSLEMDEGNTSRSSSSKSRYGSVARDDKDEKVNPKQKQLEEEAASTTEAASLSSRKTDKVVGNAKIRRKSYRKWRLDWLDTWRELRSLLHLIHDNLGL</sequence>
<evidence type="ECO:0000313" key="3">
    <source>
        <dbReference type="Proteomes" id="UP001291623"/>
    </source>
</evidence>
<protein>
    <submittedName>
        <fullName evidence="2">Uncharacterized protein</fullName>
    </submittedName>
</protein>
<evidence type="ECO:0000313" key="2">
    <source>
        <dbReference type="EMBL" id="KAK4368250.1"/>
    </source>
</evidence>
<keyword evidence="3" id="KW-1185">Reference proteome</keyword>
<feature type="region of interest" description="Disordered" evidence="1">
    <location>
        <begin position="97"/>
        <end position="149"/>
    </location>
</feature>
<accession>A0AAE1SDU0</accession>
<proteinExistence type="predicted"/>
<evidence type="ECO:0000256" key="1">
    <source>
        <dbReference type="SAM" id="MobiDB-lite"/>
    </source>
</evidence>
<feature type="compositionally biased region" description="Low complexity" evidence="1">
    <location>
        <begin position="136"/>
        <end position="146"/>
    </location>
</feature>
<gene>
    <name evidence="2" type="ORF">RND71_012042</name>
</gene>
<dbReference type="PANTHER" id="PTHR34190">
    <property type="entry name" value="EXPRESSED PROTEIN"/>
    <property type="match status" value="1"/>
</dbReference>
<name>A0AAE1SDU0_9SOLA</name>